<protein>
    <recommendedName>
        <fullName evidence="4">DUF3300 domain-containing protein</fullName>
    </recommendedName>
</protein>
<dbReference type="RefSeq" id="WP_250593276.1">
    <property type="nucleotide sequence ID" value="NZ_JAMLJM010000009.1"/>
</dbReference>
<keyword evidence="3" id="KW-1185">Reference proteome</keyword>
<sequence>MKNLSRTFIIALFLFLIIPDNLFSQGPPPWAPAHGYRAKTRYVYFPDRNFYYDLNTRNYIYLSGSNWRVSATLPKLFIGINLGKSTQIELDFVGERPYRENHVHVVKYKKPKKVKAHRHHHRHHDDHDHDHHDHGRGNGHGRGHGRH</sequence>
<evidence type="ECO:0008006" key="4">
    <source>
        <dbReference type="Google" id="ProtNLM"/>
    </source>
</evidence>
<feature type="compositionally biased region" description="Basic and acidic residues" evidence="1">
    <location>
        <begin position="125"/>
        <end position="136"/>
    </location>
</feature>
<proteinExistence type="predicted"/>
<accession>A0ABT0TRH1</accession>
<organism evidence="2 3">
    <name type="scientific">Flavobacterium luminosum</name>
    <dbReference type="NCBI Taxonomy" id="2949086"/>
    <lineage>
        <taxon>Bacteria</taxon>
        <taxon>Pseudomonadati</taxon>
        <taxon>Bacteroidota</taxon>
        <taxon>Flavobacteriia</taxon>
        <taxon>Flavobacteriales</taxon>
        <taxon>Flavobacteriaceae</taxon>
        <taxon>Flavobacterium</taxon>
    </lineage>
</organism>
<comment type="caution">
    <text evidence="2">The sequence shown here is derived from an EMBL/GenBank/DDBJ whole genome shotgun (WGS) entry which is preliminary data.</text>
</comment>
<evidence type="ECO:0000313" key="3">
    <source>
        <dbReference type="Proteomes" id="UP001317191"/>
    </source>
</evidence>
<evidence type="ECO:0000256" key="1">
    <source>
        <dbReference type="SAM" id="MobiDB-lite"/>
    </source>
</evidence>
<feature type="compositionally biased region" description="Basic residues" evidence="1">
    <location>
        <begin position="137"/>
        <end position="147"/>
    </location>
</feature>
<dbReference type="Proteomes" id="UP001317191">
    <property type="component" value="Unassembled WGS sequence"/>
</dbReference>
<evidence type="ECO:0000313" key="2">
    <source>
        <dbReference type="EMBL" id="MCL9809881.1"/>
    </source>
</evidence>
<feature type="region of interest" description="Disordered" evidence="1">
    <location>
        <begin position="109"/>
        <end position="147"/>
    </location>
</feature>
<dbReference type="EMBL" id="JAMLJM010000009">
    <property type="protein sequence ID" value="MCL9809881.1"/>
    <property type="molecule type" value="Genomic_DNA"/>
</dbReference>
<feature type="compositionally biased region" description="Basic residues" evidence="1">
    <location>
        <begin position="109"/>
        <end position="124"/>
    </location>
</feature>
<name>A0ABT0TRH1_9FLAO</name>
<gene>
    <name evidence="2" type="ORF">NAT50_10990</name>
</gene>
<reference evidence="2 3" key="1">
    <citation type="submission" date="2022-05" db="EMBL/GenBank/DDBJ databases">
        <title>Flavobacterium sp., isolated from activated sludge.</title>
        <authorList>
            <person name="Ran Q."/>
        </authorList>
    </citation>
    <scope>NUCLEOTIDE SEQUENCE [LARGE SCALE GENOMIC DNA]</scope>
    <source>
        <strain evidence="2 3">HXWNR70</strain>
    </source>
</reference>